<evidence type="ECO:0000256" key="7">
    <source>
        <dbReference type="ARBA" id="ARBA00022771"/>
    </source>
</evidence>
<keyword evidence="9" id="KW-0862">Zinc</keyword>
<dbReference type="InterPro" id="IPR013083">
    <property type="entry name" value="Znf_RING/FYVE/PHD"/>
</dbReference>
<evidence type="ECO:0000259" key="13">
    <source>
        <dbReference type="PROSITE" id="PS50089"/>
    </source>
</evidence>
<proteinExistence type="predicted"/>
<dbReference type="AlphaFoldDB" id="A0A9N9AAC9"/>
<dbReference type="InterPro" id="IPR017907">
    <property type="entry name" value="Znf_RING_CS"/>
</dbReference>
<evidence type="ECO:0000256" key="2">
    <source>
        <dbReference type="ARBA" id="ARBA00004308"/>
    </source>
</evidence>
<organism evidence="14 15">
    <name type="scientific">Cetraspora pellucida</name>
    <dbReference type="NCBI Taxonomy" id="1433469"/>
    <lineage>
        <taxon>Eukaryota</taxon>
        <taxon>Fungi</taxon>
        <taxon>Fungi incertae sedis</taxon>
        <taxon>Mucoromycota</taxon>
        <taxon>Glomeromycotina</taxon>
        <taxon>Glomeromycetes</taxon>
        <taxon>Diversisporales</taxon>
        <taxon>Gigasporaceae</taxon>
        <taxon>Cetraspora</taxon>
    </lineage>
</organism>
<dbReference type="SUPFAM" id="SSF57850">
    <property type="entry name" value="RING/U-box"/>
    <property type="match status" value="1"/>
</dbReference>
<keyword evidence="12" id="KW-0175">Coiled coil</keyword>
<dbReference type="PROSITE" id="PS00518">
    <property type="entry name" value="ZF_RING_1"/>
    <property type="match status" value="1"/>
</dbReference>
<dbReference type="InterPro" id="IPR001841">
    <property type="entry name" value="Znf_RING"/>
</dbReference>
<evidence type="ECO:0000256" key="12">
    <source>
        <dbReference type="SAM" id="Coils"/>
    </source>
</evidence>
<feature type="domain" description="RING-type" evidence="13">
    <location>
        <begin position="42"/>
        <end position="80"/>
    </location>
</feature>
<sequence>MKHINEIRQLKKENEALNNELLVKEWIIEGLEAMINKFELKCNICLEYMSNPYTTSCGHTFCYHCLYEWFEKNQICPTCHVKIMQETYKAISDPWSPLFGNSKTKLKKKNSYEVVGNNCGQIIEIEGDEDDRIKIKDDEIEIEDDTDNNDYVEDNNNYDFMVSFINDKEIEYINSEEYIICSNDLKYNEFKNLCKEYDILISTFKSKSKDKETDFLFKIFYNVFDIFQENGYLKSRKYSHKFNIIKKVIKVSFKPDNIKPKKIKTGNDDDVDSQIKSIYRISRKEQPTSFDIIINAIVSTEFFVNKVLVKSWATLESYNKFKAVKEIGEFTDSSINKIVLLLTKSIYGNVTNSYLKIQKLLFFAQLLFENGLVISTELNDENYIKFKKKVNKAAINKVRKHFHLAVDLWLWCKTFGLIILAGNPNFDMDFCEFEYYLPLRNKSPFGYRINYEVNQNNKRSSFSTNSLNSKSSNTKLKEKKFTPYTTNKEISNIIKEVYVSDNMKAFINVKTKIYKDHDNKFLYAHFRDDLSEVYQKCKKAISNLEEDIFKKEVDNNQFSVRIEDIQTFVKEFNIMFYENWITELKKLHLYNDIIDDIVETFENLKSNLMDLDNADKKLIGYIKSIIENNYLKIVENLNNIQDNMKDWEQKAEFQKLRDLLIEYNKIPNSITRSMEYPKMLTNLNLVSKELVNLFIRDWTETKKKIGTEYDDDVKKIDNYMSELMPDDGFIALCSLSIIWQRFCQNITRIKNNIYQNFQNFKILGKLKSKRAENLQLLENNLNQILNEIEEPDIYYINIKQELPQ</sequence>
<dbReference type="GO" id="GO:0006511">
    <property type="term" value="P:ubiquitin-dependent protein catabolic process"/>
    <property type="evidence" value="ECO:0007669"/>
    <property type="project" value="InterPro"/>
</dbReference>
<dbReference type="OrthoDB" id="2488246at2759"/>
<name>A0A9N9AAC9_9GLOM</name>
<dbReference type="SMART" id="SM00184">
    <property type="entry name" value="RING"/>
    <property type="match status" value="1"/>
</dbReference>
<gene>
    <name evidence="14" type="ORF">CPELLU_LOCUS3484</name>
</gene>
<evidence type="ECO:0000256" key="9">
    <source>
        <dbReference type="ARBA" id="ARBA00022833"/>
    </source>
</evidence>
<keyword evidence="8" id="KW-0833">Ubl conjugation pathway</keyword>
<evidence type="ECO:0000313" key="14">
    <source>
        <dbReference type="EMBL" id="CAG8523130.1"/>
    </source>
</evidence>
<dbReference type="GO" id="GO:0061630">
    <property type="term" value="F:ubiquitin protein ligase activity"/>
    <property type="evidence" value="ECO:0007669"/>
    <property type="project" value="UniProtKB-EC"/>
</dbReference>
<dbReference type="EMBL" id="CAJVQA010001708">
    <property type="protein sequence ID" value="CAG8523130.1"/>
    <property type="molecule type" value="Genomic_DNA"/>
</dbReference>
<reference evidence="14" key="1">
    <citation type="submission" date="2021-06" db="EMBL/GenBank/DDBJ databases">
        <authorList>
            <person name="Kallberg Y."/>
            <person name="Tangrot J."/>
            <person name="Rosling A."/>
        </authorList>
    </citation>
    <scope>NUCLEOTIDE SEQUENCE</scope>
    <source>
        <strain evidence="14">FL966</strain>
    </source>
</reference>
<dbReference type="Pfam" id="PF13923">
    <property type="entry name" value="zf-C3HC4_2"/>
    <property type="match status" value="1"/>
</dbReference>
<comment type="catalytic activity">
    <reaction evidence="1">
        <text>S-ubiquitinyl-[E2 ubiquitin-conjugating enzyme]-L-cysteine + [acceptor protein]-L-lysine = [E2 ubiquitin-conjugating enzyme]-L-cysteine + N(6)-ubiquitinyl-[acceptor protein]-L-lysine.</text>
        <dbReference type="EC" id="2.3.2.27"/>
    </reaction>
</comment>
<evidence type="ECO:0000256" key="4">
    <source>
        <dbReference type="ARBA" id="ARBA00012483"/>
    </source>
</evidence>
<dbReference type="Gene3D" id="3.30.40.10">
    <property type="entry name" value="Zinc/RING finger domain, C3HC4 (zinc finger)"/>
    <property type="match status" value="1"/>
</dbReference>
<evidence type="ECO:0000256" key="1">
    <source>
        <dbReference type="ARBA" id="ARBA00000900"/>
    </source>
</evidence>
<protein>
    <recommendedName>
        <fullName evidence="4">RING-type E3 ubiquitin transferase</fullName>
        <ecNumber evidence="4">2.3.2.27</ecNumber>
    </recommendedName>
</protein>
<evidence type="ECO:0000256" key="6">
    <source>
        <dbReference type="ARBA" id="ARBA00022723"/>
    </source>
</evidence>
<dbReference type="Proteomes" id="UP000789759">
    <property type="component" value="Unassembled WGS sequence"/>
</dbReference>
<evidence type="ECO:0000256" key="5">
    <source>
        <dbReference type="ARBA" id="ARBA00022679"/>
    </source>
</evidence>
<dbReference type="GO" id="GO:0008270">
    <property type="term" value="F:zinc ion binding"/>
    <property type="evidence" value="ECO:0007669"/>
    <property type="project" value="UniProtKB-KW"/>
</dbReference>
<keyword evidence="6" id="KW-0479">Metal-binding</keyword>
<accession>A0A9N9AAC9</accession>
<feature type="coiled-coil region" evidence="12">
    <location>
        <begin position="594"/>
        <end position="657"/>
    </location>
</feature>
<dbReference type="PROSITE" id="PS50089">
    <property type="entry name" value="ZF_RING_2"/>
    <property type="match status" value="1"/>
</dbReference>
<keyword evidence="5" id="KW-0808">Transferase</keyword>
<dbReference type="PANTHER" id="PTHR12313">
    <property type="entry name" value="E3 UBIQUITIN-PROTEIN LIGASE RNF5-RELATED"/>
    <property type="match status" value="1"/>
</dbReference>
<dbReference type="GO" id="GO:0005783">
    <property type="term" value="C:endoplasmic reticulum"/>
    <property type="evidence" value="ECO:0007669"/>
    <property type="project" value="InterPro"/>
</dbReference>
<keyword evidence="15" id="KW-1185">Reference proteome</keyword>
<keyword evidence="10" id="KW-0472">Membrane</keyword>
<evidence type="ECO:0000256" key="3">
    <source>
        <dbReference type="ARBA" id="ARBA00004906"/>
    </source>
</evidence>
<comment type="pathway">
    <text evidence="3">Protein modification; protein ubiquitination.</text>
</comment>
<evidence type="ECO:0000256" key="10">
    <source>
        <dbReference type="ARBA" id="ARBA00023136"/>
    </source>
</evidence>
<evidence type="ECO:0000256" key="11">
    <source>
        <dbReference type="PROSITE-ProRule" id="PRU00175"/>
    </source>
</evidence>
<evidence type="ECO:0000256" key="8">
    <source>
        <dbReference type="ARBA" id="ARBA00022786"/>
    </source>
</evidence>
<dbReference type="InterPro" id="IPR045103">
    <property type="entry name" value="RNF5/RNF185-like"/>
</dbReference>
<keyword evidence="7 11" id="KW-0863">Zinc-finger</keyword>
<comment type="subcellular location">
    <subcellularLocation>
        <location evidence="2">Endomembrane system</location>
    </subcellularLocation>
</comment>
<evidence type="ECO:0000313" key="15">
    <source>
        <dbReference type="Proteomes" id="UP000789759"/>
    </source>
</evidence>
<dbReference type="EC" id="2.3.2.27" evidence="4"/>
<comment type="caution">
    <text evidence="14">The sequence shown here is derived from an EMBL/GenBank/DDBJ whole genome shotgun (WGS) entry which is preliminary data.</text>
</comment>